<feature type="domain" description="CMP/dCMP-type deaminase" evidence="2">
    <location>
        <begin position="13"/>
        <end position="176"/>
    </location>
</feature>
<sequence length="193" mass="20245">MGSGLLRFDQLTELQQVTVQTALEAASRAYAPYSKFPVGAAVATSDGVVASGCNVENASYGLSMCAERVAVGNLYASCTSSWTARGRTDQVRIVCVAVCAPRVRGVQGDSVGVCYPCGACRQVLAEHAAPEAELVLVSLHTNTWEDVADASASGAQRCRYLVSSLEALLPCSFRKEQLPIGDSKSVPPAPDNT</sequence>
<gene>
    <name evidence="3" type="ORF">CYME_CMR254C</name>
</gene>
<keyword evidence="4" id="KW-1185">Reference proteome</keyword>
<dbReference type="GO" id="GO:0072527">
    <property type="term" value="P:pyrimidine-containing compound metabolic process"/>
    <property type="evidence" value="ECO:0007669"/>
    <property type="project" value="UniProtKB-ARBA"/>
</dbReference>
<protein>
    <submittedName>
        <fullName evidence="3">Cytidine deaminase</fullName>
    </submittedName>
</protein>
<dbReference type="InterPro" id="IPR016193">
    <property type="entry name" value="Cytidine_deaminase-like"/>
</dbReference>
<dbReference type="GO" id="GO:0055086">
    <property type="term" value="P:nucleobase-containing small molecule metabolic process"/>
    <property type="evidence" value="ECO:0007669"/>
    <property type="project" value="UniProtKB-ARBA"/>
</dbReference>
<dbReference type="GeneID" id="16996804"/>
<dbReference type="EMBL" id="AP006500">
    <property type="protein sequence ID" value="BAM82477.1"/>
    <property type="molecule type" value="Genomic_DNA"/>
</dbReference>
<comment type="similarity">
    <text evidence="1">Belongs to the cytidine and deoxycytidylate deaminase family.</text>
</comment>
<dbReference type="STRING" id="280699.M1VGX3"/>
<evidence type="ECO:0000259" key="2">
    <source>
        <dbReference type="PROSITE" id="PS51747"/>
    </source>
</evidence>
<dbReference type="GO" id="GO:0004126">
    <property type="term" value="F:cytidine deaminase activity"/>
    <property type="evidence" value="ECO:0007669"/>
    <property type="project" value="TreeGrafter"/>
</dbReference>
<dbReference type="CDD" id="cd01283">
    <property type="entry name" value="cytidine_deaminase"/>
    <property type="match status" value="1"/>
</dbReference>
<name>M1VGX3_CYAM1</name>
<evidence type="ECO:0000313" key="4">
    <source>
        <dbReference type="Proteomes" id="UP000007014"/>
    </source>
</evidence>
<reference evidence="3 4" key="1">
    <citation type="journal article" date="2004" name="Nature">
        <title>Genome sequence of the ultrasmall unicellular red alga Cyanidioschyzon merolae 10D.</title>
        <authorList>
            <person name="Matsuzaki M."/>
            <person name="Misumi O."/>
            <person name="Shin-i T."/>
            <person name="Maruyama S."/>
            <person name="Takahara M."/>
            <person name="Miyagishima S."/>
            <person name="Mori T."/>
            <person name="Nishida K."/>
            <person name="Yagisawa F."/>
            <person name="Nishida K."/>
            <person name="Yoshida Y."/>
            <person name="Nishimura Y."/>
            <person name="Nakao S."/>
            <person name="Kobayashi T."/>
            <person name="Momoyama Y."/>
            <person name="Higashiyama T."/>
            <person name="Minoda A."/>
            <person name="Sano M."/>
            <person name="Nomoto H."/>
            <person name="Oishi K."/>
            <person name="Hayashi H."/>
            <person name="Ohta F."/>
            <person name="Nishizaka S."/>
            <person name="Haga S."/>
            <person name="Miura S."/>
            <person name="Morishita T."/>
            <person name="Kabeya Y."/>
            <person name="Terasawa K."/>
            <person name="Suzuki Y."/>
            <person name="Ishii Y."/>
            <person name="Asakawa S."/>
            <person name="Takano H."/>
            <person name="Ohta N."/>
            <person name="Kuroiwa H."/>
            <person name="Tanaka K."/>
            <person name="Shimizu N."/>
            <person name="Sugano S."/>
            <person name="Sato N."/>
            <person name="Nozaki H."/>
            <person name="Ogasawara N."/>
            <person name="Kohara Y."/>
            <person name="Kuroiwa T."/>
        </authorList>
    </citation>
    <scope>NUCLEOTIDE SEQUENCE [LARGE SCALE GENOMIC DNA]</scope>
    <source>
        <strain evidence="3 4">10D</strain>
    </source>
</reference>
<dbReference type="OMA" id="VSCCAER"/>
<dbReference type="GO" id="GO:0008270">
    <property type="term" value="F:zinc ion binding"/>
    <property type="evidence" value="ECO:0007669"/>
    <property type="project" value="TreeGrafter"/>
</dbReference>
<dbReference type="Pfam" id="PF00383">
    <property type="entry name" value="dCMP_cyt_deam_1"/>
    <property type="match status" value="1"/>
</dbReference>
<dbReference type="Proteomes" id="UP000007014">
    <property type="component" value="Chromosome 18"/>
</dbReference>
<reference evidence="3 4" key="2">
    <citation type="journal article" date="2007" name="BMC Biol.">
        <title>A 100%-complete sequence reveals unusually simple genomic features in the hot-spring red alga Cyanidioschyzon merolae.</title>
        <authorList>
            <person name="Nozaki H."/>
            <person name="Takano H."/>
            <person name="Misumi O."/>
            <person name="Terasawa K."/>
            <person name="Matsuzaki M."/>
            <person name="Maruyama S."/>
            <person name="Nishida K."/>
            <person name="Yagisawa F."/>
            <person name="Yoshida Y."/>
            <person name="Fujiwara T."/>
            <person name="Takio S."/>
            <person name="Tamura K."/>
            <person name="Chung S.J."/>
            <person name="Nakamura S."/>
            <person name="Kuroiwa H."/>
            <person name="Tanaka K."/>
            <person name="Sato N."/>
            <person name="Kuroiwa T."/>
        </authorList>
    </citation>
    <scope>NUCLEOTIDE SEQUENCE [LARGE SCALE GENOMIC DNA]</scope>
    <source>
        <strain evidence="3 4">10D</strain>
    </source>
</reference>
<dbReference type="InterPro" id="IPR002125">
    <property type="entry name" value="CMP_dCMP_dom"/>
</dbReference>
<dbReference type="PANTHER" id="PTHR11644:SF2">
    <property type="entry name" value="CYTIDINE DEAMINASE"/>
    <property type="match status" value="1"/>
</dbReference>
<dbReference type="Gene3D" id="3.40.140.10">
    <property type="entry name" value="Cytidine Deaminase, domain 2"/>
    <property type="match status" value="1"/>
</dbReference>
<dbReference type="PANTHER" id="PTHR11644">
    <property type="entry name" value="CYTIDINE DEAMINASE"/>
    <property type="match status" value="1"/>
</dbReference>
<dbReference type="GO" id="GO:0005829">
    <property type="term" value="C:cytosol"/>
    <property type="evidence" value="ECO:0007669"/>
    <property type="project" value="TreeGrafter"/>
</dbReference>
<dbReference type="eggNOG" id="KOG0833">
    <property type="taxonomic scope" value="Eukaryota"/>
</dbReference>
<proteinExistence type="inferred from homology"/>
<accession>M1VGX3</accession>
<dbReference type="SUPFAM" id="SSF53927">
    <property type="entry name" value="Cytidine deaminase-like"/>
    <property type="match status" value="1"/>
</dbReference>
<dbReference type="PROSITE" id="PS51747">
    <property type="entry name" value="CYT_DCMP_DEAMINASES_2"/>
    <property type="match status" value="1"/>
</dbReference>
<dbReference type="OrthoDB" id="414540at2759"/>
<evidence type="ECO:0000256" key="1">
    <source>
        <dbReference type="ARBA" id="ARBA00006576"/>
    </source>
</evidence>
<organism evidence="3 4">
    <name type="scientific">Cyanidioschyzon merolae (strain NIES-3377 / 10D)</name>
    <name type="common">Unicellular red alga</name>
    <dbReference type="NCBI Taxonomy" id="280699"/>
    <lineage>
        <taxon>Eukaryota</taxon>
        <taxon>Rhodophyta</taxon>
        <taxon>Bangiophyceae</taxon>
        <taxon>Cyanidiales</taxon>
        <taxon>Cyanidiaceae</taxon>
        <taxon>Cyanidioschyzon</taxon>
    </lineage>
</organism>
<dbReference type="Gramene" id="CMR254CT">
    <property type="protein sequence ID" value="CMR254CT"/>
    <property type="gene ID" value="CMR254C"/>
</dbReference>
<evidence type="ECO:0000313" key="3">
    <source>
        <dbReference type="EMBL" id="BAM82477.1"/>
    </source>
</evidence>
<dbReference type="AlphaFoldDB" id="M1VGX3"/>
<dbReference type="NCBIfam" id="NF004064">
    <property type="entry name" value="PRK05578.1"/>
    <property type="match status" value="1"/>
</dbReference>
<dbReference type="InterPro" id="IPR050202">
    <property type="entry name" value="Cyt/Deoxycyt_deaminase"/>
</dbReference>
<dbReference type="KEGG" id="cme:CYME_CMR254C"/>
<dbReference type="HOGENOM" id="CLU_097262_1_0_1"/>
<dbReference type="RefSeq" id="XP_005538513.1">
    <property type="nucleotide sequence ID" value="XM_005538456.1"/>
</dbReference>